<organism evidence="1 2">
    <name type="scientific">Neolewinella antarctica</name>
    <dbReference type="NCBI Taxonomy" id="442734"/>
    <lineage>
        <taxon>Bacteria</taxon>
        <taxon>Pseudomonadati</taxon>
        <taxon>Bacteroidota</taxon>
        <taxon>Saprospiria</taxon>
        <taxon>Saprospirales</taxon>
        <taxon>Lewinellaceae</taxon>
        <taxon>Neolewinella</taxon>
    </lineage>
</organism>
<keyword evidence="2" id="KW-1185">Reference proteome</keyword>
<name>A0ABX0XCS5_9BACT</name>
<dbReference type="EMBL" id="JAATJH010000004">
    <property type="protein sequence ID" value="NJC27061.1"/>
    <property type="molecule type" value="Genomic_DNA"/>
</dbReference>
<proteinExistence type="predicted"/>
<gene>
    <name evidence="1" type="ORF">GGR27_002574</name>
</gene>
<accession>A0ABX0XCS5</accession>
<reference evidence="1 2" key="1">
    <citation type="submission" date="2020-03" db="EMBL/GenBank/DDBJ databases">
        <title>Genomic Encyclopedia of Type Strains, Phase IV (KMG-IV): sequencing the most valuable type-strain genomes for metagenomic binning, comparative biology and taxonomic classification.</title>
        <authorList>
            <person name="Goeker M."/>
        </authorList>
    </citation>
    <scope>NUCLEOTIDE SEQUENCE [LARGE SCALE GENOMIC DNA]</scope>
    <source>
        <strain evidence="1 2">DSM 105096</strain>
    </source>
</reference>
<evidence type="ECO:0000313" key="2">
    <source>
        <dbReference type="Proteomes" id="UP000770785"/>
    </source>
</evidence>
<protein>
    <recommendedName>
        <fullName evidence="3">SGNH/GDSL hydrolase family protein</fullName>
    </recommendedName>
</protein>
<dbReference type="RefSeq" id="WP_168037824.1">
    <property type="nucleotide sequence ID" value="NZ_JAATJH010000004.1"/>
</dbReference>
<evidence type="ECO:0008006" key="3">
    <source>
        <dbReference type="Google" id="ProtNLM"/>
    </source>
</evidence>
<sequence>MVYGINPALLERPAYNAAFVSQSLDVDAAILKTYLPRAPRLRTVILTVDYTAPGYRLHRSAENWRAKNYLLYTPVEVPHKPAHHFEVLSLPLPISAERIWEYYVENKDPDLITRNLGFAVSVVQGETEFNNNGRIAAGRHTNYDELIRQENEASLVKIAELCLQANVKLQLITLPYHEDYMVNREQSQVALQEEMITNLTDQFSNVSYDDTAARDQYSENNFRDSDHLNERGATVFTTRLNALLRGGRR</sequence>
<comment type="caution">
    <text evidence="1">The sequence shown here is derived from an EMBL/GenBank/DDBJ whole genome shotgun (WGS) entry which is preliminary data.</text>
</comment>
<evidence type="ECO:0000313" key="1">
    <source>
        <dbReference type="EMBL" id="NJC27061.1"/>
    </source>
</evidence>
<dbReference type="Proteomes" id="UP000770785">
    <property type="component" value="Unassembled WGS sequence"/>
</dbReference>